<dbReference type="AlphaFoldDB" id="A0A918U855"/>
<sequence>MRMRADWRGTGALRAFFVKNPYRRSSIAARGAKKSDAAAKVVSALMARTPFRKEARHLSPHDTDSRLTMRNRGSTT</sequence>
<feature type="region of interest" description="Disordered" evidence="1">
    <location>
        <begin position="52"/>
        <end position="76"/>
    </location>
</feature>
<protein>
    <submittedName>
        <fullName evidence="2">Uncharacterized protein</fullName>
    </submittedName>
</protein>
<accession>A0A918U855</accession>
<proteinExistence type="predicted"/>
<dbReference type="EMBL" id="BMVU01000064">
    <property type="protein sequence ID" value="GGY07768.1"/>
    <property type="molecule type" value="Genomic_DNA"/>
</dbReference>
<dbReference type="Proteomes" id="UP000619244">
    <property type="component" value="Unassembled WGS sequence"/>
</dbReference>
<organism evidence="2 3">
    <name type="scientific">Streptomyces minutiscleroticus</name>
    <dbReference type="NCBI Taxonomy" id="68238"/>
    <lineage>
        <taxon>Bacteria</taxon>
        <taxon>Bacillati</taxon>
        <taxon>Actinomycetota</taxon>
        <taxon>Actinomycetes</taxon>
        <taxon>Kitasatosporales</taxon>
        <taxon>Streptomycetaceae</taxon>
        <taxon>Streptomyces</taxon>
    </lineage>
</organism>
<name>A0A918U855_9ACTN</name>
<evidence type="ECO:0000313" key="3">
    <source>
        <dbReference type="Proteomes" id="UP000619244"/>
    </source>
</evidence>
<comment type="caution">
    <text evidence="2">The sequence shown here is derived from an EMBL/GenBank/DDBJ whole genome shotgun (WGS) entry which is preliminary data.</text>
</comment>
<gene>
    <name evidence="2" type="ORF">GCM10010358_71060</name>
</gene>
<reference evidence="2" key="1">
    <citation type="journal article" date="2014" name="Int. J. Syst. Evol. Microbiol.">
        <title>Complete genome sequence of Corynebacterium casei LMG S-19264T (=DSM 44701T), isolated from a smear-ripened cheese.</title>
        <authorList>
            <consortium name="US DOE Joint Genome Institute (JGI-PGF)"/>
            <person name="Walter F."/>
            <person name="Albersmeier A."/>
            <person name="Kalinowski J."/>
            <person name="Ruckert C."/>
        </authorList>
    </citation>
    <scope>NUCLEOTIDE SEQUENCE</scope>
    <source>
        <strain evidence="2">JCM 4790</strain>
    </source>
</reference>
<evidence type="ECO:0000313" key="2">
    <source>
        <dbReference type="EMBL" id="GGY07768.1"/>
    </source>
</evidence>
<keyword evidence="3" id="KW-1185">Reference proteome</keyword>
<evidence type="ECO:0000256" key="1">
    <source>
        <dbReference type="SAM" id="MobiDB-lite"/>
    </source>
</evidence>
<feature type="compositionally biased region" description="Basic and acidic residues" evidence="1">
    <location>
        <begin position="52"/>
        <end position="67"/>
    </location>
</feature>
<reference evidence="2" key="2">
    <citation type="submission" date="2020-09" db="EMBL/GenBank/DDBJ databases">
        <authorList>
            <person name="Sun Q."/>
            <person name="Ohkuma M."/>
        </authorList>
    </citation>
    <scope>NUCLEOTIDE SEQUENCE</scope>
    <source>
        <strain evidence="2">JCM 4790</strain>
    </source>
</reference>